<dbReference type="KEGG" id="pck:BMSBPS_0311"/>
<sequence length="181" mass="20843">MVYNILQSICMMILILILTNCTMINQISSITTKPFHLKKNIILDSTIQKIVMNMVQTIRIHPDSILLVDCIRNNNKKCLENKNLKKIVEHTLLLNSQFSLISSEQLKKTKLKFGLSLDDNLNSHSKFISLARIMHAQYILYTNIQDDKLPIVQVQLIQLNSGEIIWSGNNVNLQNNIRNNK</sequence>
<dbReference type="KEGG" id="hhs:HHS_06810"/>
<dbReference type="eggNOG" id="COG3417">
    <property type="taxonomic scope" value="Bacteria"/>
</dbReference>
<evidence type="ECO:0000313" key="2">
    <source>
        <dbReference type="Proteomes" id="UP000016900"/>
    </source>
</evidence>
<dbReference type="PANTHER" id="PTHR40593:SF1">
    <property type="entry name" value="PENICILLIN-BINDING PROTEIN ACTIVATOR LPOB"/>
    <property type="match status" value="1"/>
</dbReference>
<evidence type="ECO:0000313" key="1">
    <source>
        <dbReference type="EMBL" id="BAO00651.1"/>
    </source>
</evidence>
<dbReference type="GO" id="GO:0009252">
    <property type="term" value="P:peptidoglycan biosynthetic process"/>
    <property type="evidence" value="ECO:0007669"/>
    <property type="project" value="TreeGrafter"/>
</dbReference>
<dbReference type="Proteomes" id="UP000016900">
    <property type="component" value="Chromosome"/>
</dbReference>
<dbReference type="EMBL" id="AP012554">
    <property type="protein sequence ID" value="BAO00651.1"/>
    <property type="molecule type" value="Genomic_DNA"/>
</dbReference>
<protein>
    <submittedName>
        <fullName evidence="1">Uncharacterized protein</fullName>
    </submittedName>
</protein>
<dbReference type="InterPro" id="IPR014094">
    <property type="entry name" value="LpoB"/>
</dbReference>
<organism evidence="1 2">
    <name type="scientific">Candidatus Pantoea carbekii</name>
    <dbReference type="NCBI Taxonomy" id="1235990"/>
    <lineage>
        <taxon>Bacteria</taxon>
        <taxon>Pseudomonadati</taxon>
        <taxon>Pseudomonadota</taxon>
        <taxon>Gammaproteobacteria</taxon>
        <taxon>Enterobacterales</taxon>
        <taxon>Erwiniaceae</taxon>
        <taxon>Pantoea</taxon>
    </lineage>
</organism>
<dbReference type="Gene3D" id="3.40.50.10610">
    <property type="entry name" value="ABC-type transport auxiliary lipoprotein component"/>
    <property type="match status" value="1"/>
</dbReference>
<name>U3U3C5_9GAMM</name>
<dbReference type="GO" id="GO:0030234">
    <property type="term" value="F:enzyme regulator activity"/>
    <property type="evidence" value="ECO:0007669"/>
    <property type="project" value="TreeGrafter"/>
</dbReference>
<dbReference type="AlphaFoldDB" id="U3U3C5"/>
<proteinExistence type="predicted"/>
<dbReference type="PATRIC" id="fig|1235990.3.peg.677"/>
<keyword evidence="2" id="KW-1185">Reference proteome</keyword>
<dbReference type="STRING" id="1235990.BMSBPS_0311"/>
<accession>U3U3C5</accession>
<dbReference type="OrthoDB" id="6466283at2"/>
<dbReference type="Pfam" id="PF13036">
    <property type="entry name" value="LpoB"/>
    <property type="match status" value="1"/>
</dbReference>
<dbReference type="PANTHER" id="PTHR40593">
    <property type="entry name" value="PENICILLIN-BINDING PROTEIN ACTIVATOR LPOB"/>
    <property type="match status" value="1"/>
</dbReference>
<gene>
    <name evidence="1" type="ORF">HHS_06810</name>
</gene>
<dbReference type="GO" id="GO:0031241">
    <property type="term" value="C:periplasmic side of cell outer membrane"/>
    <property type="evidence" value="ECO:0007669"/>
    <property type="project" value="TreeGrafter"/>
</dbReference>
<reference evidence="1 2" key="1">
    <citation type="submission" date="2012-10" db="EMBL/GenBank/DDBJ databases">
        <title>Genome sequence of the symbiont of the pentatomidae stink bug Halyomorpha halys.</title>
        <authorList>
            <person name="Kobayashi H."/>
            <person name="Fujii-Muramatsu R."/>
            <person name="Takeishi K."/>
            <person name="Noda H."/>
        </authorList>
    </citation>
    <scope>NUCLEOTIDE SEQUENCE [LARGE SCALE GENOMIC DNA]</scope>
</reference>